<name>A0A1X7SPH5_AMPQE</name>
<dbReference type="STRING" id="400682.A0A1X7SPH5"/>
<evidence type="ECO:0000256" key="1">
    <source>
        <dbReference type="ARBA" id="ARBA00022670"/>
    </source>
</evidence>
<accession>A0A1X7SPH5</accession>
<dbReference type="GO" id="GO:0006508">
    <property type="term" value="P:proteolysis"/>
    <property type="evidence" value="ECO:0007669"/>
    <property type="project" value="UniProtKB-KW"/>
</dbReference>
<dbReference type="InParanoid" id="A0A1X7SPH5"/>
<dbReference type="OrthoDB" id="265776at2759"/>
<dbReference type="AlphaFoldDB" id="A0A1X7SPH5"/>
<reference evidence="3" key="1">
    <citation type="submission" date="2017-05" db="UniProtKB">
        <authorList>
            <consortium name="EnsemblMetazoa"/>
        </authorList>
    </citation>
    <scope>IDENTIFICATION</scope>
</reference>
<feature type="domain" description="DUSP" evidence="2">
    <location>
        <begin position="15"/>
        <end position="120"/>
    </location>
</feature>
<sequence length="209" mass="23786">MEKEYKANLSGMKEEYEAKILATTENYEEQLSISREECEIRVAEKYTGFDSWDQNSAGQASAHPGPIVNGTLFKGNVSETLKDHLIEEQHYALLPEPAWNLLLSWYGLSVGSRPIIRTVVEYGSCTKHLNVEVYLIDLQLYLHPNTNNIKRHSFSRADAVSCIMTVIKEQFNIPDTTECRLWQHYMSGNYELLTDVEQAISDAGIYGSQ</sequence>
<dbReference type="GO" id="GO:0004843">
    <property type="term" value="F:cysteine-type deubiquitinase activity"/>
    <property type="evidence" value="ECO:0007669"/>
    <property type="project" value="InterPro"/>
</dbReference>
<dbReference type="Pfam" id="PF06337">
    <property type="entry name" value="DUSP"/>
    <property type="match status" value="1"/>
</dbReference>
<organism evidence="3">
    <name type="scientific">Amphimedon queenslandica</name>
    <name type="common">Sponge</name>
    <dbReference type="NCBI Taxonomy" id="400682"/>
    <lineage>
        <taxon>Eukaryota</taxon>
        <taxon>Metazoa</taxon>
        <taxon>Porifera</taxon>
        <taxon>Demospongiae</taxon>
        <taxon>Heteroscleromorpha</taxon>
        <taxon>Haplosclerida</taxon>
        <taxon>Niphatidae</taxon>
        <taxon>Amphimedon</taxon>
    </lineage>
</organism>
<dbReference type="PROSITE" id="PS51283">
    <property type="entry name" value="DUSP"/>
    <property type="match status" value="1"/>
</dbReference>
<dbReference type="EnsemblMetazoa" id="Aqu2.1.04004_001">
    <property type="protein sequence ID" value="Aqu2.1.04004_001"/>
    <property type="gene ID" value="Aqu2.1.04004"/>
</dbReference>
<keyword evidence="1" id="KW-0645">Protease</keyword>
<dbReference type="SUPFAM" id="SSF143791">
    <property type="entry name" value="DUSP-like"/>
    <property type="match status" value="1"/>
</dbReference>
<dbReference type="InterPro" id="IPR035927">
    <property type="entry name" value="DUSP-like_sf"/>
</dbReference>
<keyword evidence="1" id="KW-0378">Hydrolase</keyword>
<dbReference type="SMART" id="SM00695">
    <property type="entry name" value="DUSP"/>
    <property type="match status" value="1"/>
</dbReference>
<evidence type="ECO:0000313" key="3">
    <source>
        <dbReference type="EnsemblMetazoa" id="Aqu2.1.04004_001"/>
    </source>
</evidence>
<evidence type="ECO:0000259" key="2">
    <source>
        <dbReference type="PROSITE" id="PS51283"/>
    </source>
</evidence>
<dbReference type="InterPro" id="IPR028135">
    <property type="entry name" value="Ub_USP-typ"/>
</dbReference>
<proteinExistence type="predicted"/>
<protein>
    <recommendedName>
        <fullName evidence="2">DUSP domain-containing protein</fullName>
    </recommendedName>
</protein>
<dbReference type="Pfam" id="PF14836">
    <property type="entry name" value="Ubiquitin_3"/>
    <property type="match status" value="1"/>
</dbReference>
<dbReference type="InterPro" id="IPR006615">
    <property type="entry name" value="Pept_C19_DUSP"/>
</dbReference>
<dbReference type="Gene3D" id="3.10.20.90">
    <property type="entry name" value="Phosphatidylinositol 3-kinase Catalytic Subunit, Chain A, domain 1"/>
    <property type="match status" value="1"/>
</dbReference>
<dbReference type="Gene3D" id="3.30.2230.10">
    <property type="entry name" value="DUSP-like"/>
    <property type="match status" value="1"/>
</dbReference>